<sequence length="55" mass="6417">EDKATSDAVVNYKVIKQLNNKKFDEKWLSKILSTEKRKSKIHLLRIEAGGIFKKK</sequence>
<dbReference type="Proteomes" id="UP000095281">
    <property type="component" value="Unplaced"/>
</dbReference>
<evidence type="ECO:0000313" key="2">
    <source>
        <dbReference type="WBParaSite" id="MhA1_Contig1211.frz3.gene1"/>
    </source>
</evidence>
<dbReference type="WBParaSite" id="MhA1_Contig1211.frz3.gene1">
    <property type="protein sequence ID" value="MhA1_Contig1211.frz3.gene1"/>
    <property type="gene ID" value="MhA1_Contig1211.frz3.gene1"/>
</dbReference>
<keyword evidence="1" id="KW-1185">Reference proteome</keyword>
<organism evidence="1 2">
    <name type="scientific">Meloidogyne hapla</name>
    <name type="common">Root-knot nematode worm</name>
    <dbReference type="NCBI Taxonomy" id="6305"/>
    <lineage>
        <taxon>Eukaryota</taxon>
        <taxon>Metazoa</taxon>
        <taxon>Ecdysozoa</taxon>
        <taxon>Nematoda</taxon>
        <taxon>Chromadorea</taxon>
        <taxon>Rhabditida</taxon>
        <taxon>Tylenchina</taxon>
        <taxon>Tylenchomorpha</taxon>
        <taxon>Tylenchoidea</taxon>
        <taxon>Meloidogynidae</taxon>
        <taxon>Meloidogyninae</taxon>
        <taxon>Meloidogyne</taxon>
    </lineage>
</organism>
<evidence type="ECO:0000313" key="1">
    <source>
        <dbReference type="Proteomes" id="UP000095281"/>
    </source>
</evidence>
<protein>
    <submittedName>
        <fullName evidence="2">Alpha/beta hydrolase</fullName>
    </submittedName>
</protein>
<accession>A0A1I8B1E9</accession>
<reference evidence="2" key="1">
    <citation type="submission" date="2016-11" db="UniProtKB">
        <authorList>
            <consortium name="WormBaseParasite"/>
        </authorList>
    </citation>
    <scope>IDENTIFICATION</scope>
</reference>
<name>A0A1I8B1E9_MELHA</name>
<proteinExistence type="predicted"/>
<dbReference type="AlphaFoldDB" id="A0A1I8B1E9"/>